<dbReference type="InterPro" id="IPR001789">
    <property type="entry name" value="Sig_transdc_resp-reg_receiver"/>
</dbReference>
<dbReference type="InterPro" id="IPR050595">
    <property type="entry name" value="Bact_response_regulator"/>
</dbReference>
<feature type="modified residue" description="4-aspartylphosphate" evidence="2">
    <location>
        <position position="58"/>
    </location>
</feature>
<dbReference type="PANTHER" id="PTHR44591:SF3">
    <property type="entry name" value="RESPONSE REGULATORY DOMAIN-CONTAINING PROTEIN"/>
    <property type="match status" value="1"/>
</dbReference>
<proteinExistence type="predicted"/>
<dbReference type="Gene3D" id="3.40.50.2300">
    <property type="match status" value="1"/>
</dbReference>
<keyword evidence="6" id="KW-1185">Reference proteome</keyword>
<evidence type="ECO:0000313" key="5">
    <source>
        <dbReference type="EMBL" id="PBD18406.1"/>
    </source>
</evidence>
<dbReference type="InterPro" id="IPR011006">
    <property type="entry name" value="CheY-like_superfamily"/>
</dbReference>
<dbReference type="Pfam" id="PF00072">
    <property type="entry name" value="Response_reg"/>
    <property type="match status" value="1"/>
</dbReference>
<accession>A0A2A3JT80</accession>
<dbReference type="RefSeq" id="WP_095882971.1">
    <property type="nucleotide sequence ID" value="NZ_NTHN02000013.1"/>
</dbReference>
<reference evidence="4" key="3">
    <citation type="submission" date="2024-05" db="EMBL/GenBank/DDBJ databases">
        <title>Yangia mangrovi SAOS 153D genome.</title>
        <authorList>
            <person name="Verma A."/>
            <person name="Pal Y."/>
            <person name="Sundharam S."/>
            <person name="Bisht B."/>
            <person name="Srinivasan K."/>
        </authorList>
    </citation>
    <scope>NUCLEOTIDE SEQUENCE</scope>
    <source>
        <strain evidence="4">SAOS 153D</strain>
    </source>
</reference>
<evidence type="ECO:0000313" key="4">
    <source>
        <dbReference type="EMBL" id="MCT4370446.1"/>
    </source>
</evidence>
<evidence type="ECO:0000259" key="3">
    <source>
        <dbReference type="PROSITE" id="PS50110"/>
    </source>
</evidence>
<gene>
    <name evidence="4" type="ORF">CLG85_008980</name>
    <name evidence="5" type="ORF">CLG85_14920</name>
</gene>
<name>A0A2A3JT80_9RHOB</name>
<feature type="domain" description="Response regulatory" evidence="3">
    <location>
        <begin position="8"/>
        <end position="125"/>
    </location>
</feature>
<dbReference type="Proteomes" id="UP000217448">
    <property type="component" value="Unassembled WGS sequence"/>
</dbReference>
<dbReference type="SMART" id="SM00448">
    <property type="entry name" value="REC"/>
    <property type="match status" value="1"/>
</dbReference>
<dbReference type="EMBL" id="NTHN02000013">
    <property type="protein sequence ID" value="MCT4370446.1"/>
    <property type="molecule type" value="Genomic_DNA"/>
</dbReference>
<organism evidence="5">
    <name type="scientific">Alloyangia mangrovi</name>
    <dbReference type="NCBI Taxonomy" id="1779329"/>
    <lineage>
        <taxon>Bacteria</taxon>
        <taxon>Pseudomonadati</taxon>
        <taxon>Pseudomonadota</taxon>
        <taxon>Alphaproteobacteria</taxon>
        <taxon>Rhodobacterales</taxon>
        <taxon>Roseobacteraceae</taxon>
        <taxon>Alloyangia</taxon>
    </lineage>
</organism>
<keyword evidence="1 2" id="KW-0597">Phosphoprotein</keyword>
<dbReference type="AlphaFoldDB" id="A0A2A3JT80"/>
<protein>
    <submittedName>
        <fullName evidence="4">Response regulator</fullName>
    </submittedName>
</protein>
<dbReference type="SUPFAM" id="SSF52172">
    <property type="entry name" value="CheY-like"/>
    <property type="match status" value="1"/>
</dbReference>
<dbReference type="PROSITE" id="PS50110">
    <property type="entry name" value="RESPONSE_REGULATORY"/>
    <property type="match status" value="1"/>
</dbReference>
<dbReference type="OrthoDB" id="9800897at2"/>
<dbReference type="PANTHER" id="PTHR44591">
    <property type="entry name" value="STRESS RESPONSE REGULATOR PROTEIN 1"/>
    <property type="match status" value="1"/>
</dbReference>
<sequence length="128" mass="13903">MSLKDSLRIMVVDDMATSRGLITQALDEIGIKNYLTENDGSKALARMAGSPVHLVLSDFNMPNMDGLALLKAVRQNRATQKIGFILVTGKPTPDMVAQAKQLGLNNMIKKPFTSLAMKQCIESVVGKL</sequence>
<dbReference type="EMBL" id="NTHN01000239">
    <property type="protein sequence ID" value="PBD18406.1"/>
    <property type="molecule type" value="Genomic_DNA"/>
</dbReference>
<reference evidence="6" key="2">
    <citation type="submission" date="2023-07" db="EMBL/GenBank/DDBJ databases">
        <title>Yangia mangrovi SAOS 153D genome.</title>
        <authorList>
            <person name="Verma A."/>
            <person name="Pal Y."/>
            <person name="Sundharam S."/>
            <person name="Bisht B."/>
            <person name="Srinivasan K."/>
        </authorList>
    </citation>
    <scope>NUCLEOTIDE SEQUENCE [LARGE SCALE GENOMIC DNA]</scope>
    <source>
        <strain evidence="6">SAOS 153D</strain>
    </source>
</reference>
<evidence type="ECO:0000256" key="2">
    <source>
        <dbReference type="PROSITE-ProRule" id="PRU00169"/>
    </source>
</evidence>
<reference evidence="5" key="1">
    <citation type="submission" date="2017-09" db="EMBL/GenBank/DDBJ databases">
        <title>Yangia sp. SAOS 153D whole genome sequencing.</title>
        <authorList>
            <person name="Verma A."/>
            <person name="Krishnamurthi S."/>
        </authorList>
    </citation>
    <scope>NUCLEOTIDE SEQUENCE [LARGE SCALE GENOMIC DNA]</scope>
    <source>
        <strain evidence="5">SAOS 153D</strain>
    </source>
</reference>
<dbReference type="GO" id="GO:0000160">
    <property type="term" value="P:phosphorelay signal transduction system"/>
    <property type="evidence" value="ECO:0007669"/>
    <property type="project" value="InterPro"/>
</dbReference>
<evidence type="ECO:0000256" key="1">
    <source>
        <dbReference type="ARBA" id="ARBA00022553"/>
    </source>
</evidence>
<comment type="caution">
    <text evidence="5">The sequence shown here is derived from an EMBL/GenBank/DDBJ whole genome shotgun (WGS) entry which is preliminary data.</text>
</comment>
<evidence type="ECO:0000313" key="6">
    <source>
        <dbReference type="Proteomes" id="UP000217448"/>
    </source>
</evidence>